<dbReference type="AlphaFoldDB" id="A0A5B7IFY9"/>
<name>A0A5B7IFY9_PORTR</name>
<keyword evidence="2" id="KW-1185">Reference proteome</keyword>
<protein>
    <submittedName>
        <fullName evidence="1">Uncharacterized protein</fullName>
    </submittedName>
</protein>
<evidence type="ECO:0000313" key="2">
    <source>
        <dbReference type="Proteomes" id="UP000324222"/>
    </source>
</evidence>
<reference evidence="1 2" key="1">
    <citation type="submission" date="2019-05" db="EMBL/GenBank/DDBJ databases">
        <title>Another draft genome of Portunus trituberculatus and its Hox gene families provides insights of decapod evolution.</title>
        <authorList>
            <person name="Jeong J.-H."/>
            <person name="Song I."/>
            <person name="Kim S."/>
            <person name="Choi T."/>
            <person name="Kim D."/>
            <person name="Ryu S."/>
            <person name="Kim W."/>
        </authorList>
    </citation>
    <scope>NUCLEOTIDE SEQUENCE [LARGE SCALE GENOMIC DNA]</scope>
    <source>
        <tissue evidence="1">Muscle</tissue>
    </source>
</reference>
<evidence type="ECO:0000313" key="1">
    <source>
        <dbReference type="EMBL" id="MPC82712.1"/>
    </source>
</evidence>
<comment type="caution">
    <text evidence="1">The sequence shown here is derived from an EMBL/GenBank/DDBJ whole genome shotgun (WGS) entry which is preliminary data.</text>
</comment>
<accession>A0A5B7IFY9</accession>
<dbReference type="Proteomes" id="UP000324222">
    <property type="component" value="Unassembled WGS sequence"/>
</dbReference>
<organism evidence="1 2">
    <name type="scientific">Portunus trituberculatus</name>
    <name type="common">Swimming crab</name>
    <name type="synonym">Neptunus trituberculatus</name>
    <dbReference type="NCBI Taxonomy" id="210409"/>
    <lineage>
        <taxon>Eukaryota</taxon>
        <taxon>Metazoa</taxon>
        <taxon>Ecdysozoa</taxon>
        <taxon>Arthropoda</taxon>
        <taxon>Crustacea</taxon>
        <taxon>Multicrustacea</taxon>
        <taxon>Malacostraca</taxon>
        <taxon>Eumalacostraca</taxon>
        <taxon>Eucarida</taxon>
        <taxon>Decapoda</taxon>
        <taxon>Pleocyemata</taxon>
        <taxon>Brachyura</taxon>
        <taxon>Eubrachyura</taxon>
        <taxon>Portunoidea</taxon>
        <taxon>Portunidae</taxon>
        <taxon>Portuninae</taxon>
        <taxon>Portunus</taxon>
    </lineage>
</organism>
<dbReference type="EMBL" id="VSRR010060520">
    <property type="protein sequence ID" value="MPC82712.1"/>
    <property type="molecule type" value="Genomic_DNA"/>
</dbReference>
<sequence>MGTADSRPSHHCHPPRHLTTHHQVYTNIHCSILH</sequence>
<proteinExistence type="predicted"/>
<gene>
    <name evidence="1" type="ORF">E2C01_077394</name>
</gene>